<dbReference type="InterPro" id="IPR036259">
    <property type="entry name" value="MFS_trans_sf"/>
</dbReference>
<gene>
    <name evidence="9" type="ORF">DT076_00400</name>
</gene>
<dbReference type="RefSeq" id="WP_114124689.1">
    <property type="nucleotide sequence ID" value="NZ_QOUI01000001.1"/>
</dbReference>
<reference evidence="9 10" key="1">
    <citation type="submission" date="2018-07" db="EMBL/GenBank/DDBJ databases">
        <title>Desertimonas flava gen. nov. sp. nov.</title>
        <authorList>
            <person name="Liu S."/>
        </authorList>
    </citation>
    <scope>NUCLEOTIDE SEQUENCE [LARGE SCALE GENOMIC DNA]</scope>
    <source>
        <strain evidence="9 10">16Sb5-5</strain>
    </source>
</reference>
<dbReference type="InterPro" id="IPR050189">
    <property type="entry name" value="MFS_Efflux_Transporters"/>
</dbReference>
<evidence type="ECO:0000256" key="3">
    <source>
        <dbReference type="ARBA" id="ARBA00022692"/>
    </source>
</evidence>
<dbReference type="GO" id="GO:0022857">
    <property type="term" value="F:transmembrane transporter activity"/>
    <property type="evidence" value="ECO:0007669"/>
    <property type="project" value="InterPro"/>
</dbReference>
<comment type="caution">
    <text evidence="9">The sequence shown here is derived from an EMBL/GenBank/DDBJ whole genome shotgun (WGS) entry which is preliminary data.</text>
</comment>
<feature type="transmembrane region" description="Helical" evidence="7">
    <location>
        <begin position="266"/>
        <end position="284"/>
    </location>
</feature>
<evidence type="ECO:0000256" key="2">
    <source>
        <dbReference type="ARBA" id="ARBA00022475"/>
    </source>
</evidence>
<dbReference type="CDD" id="cd17324">
    <property type="entry name" value="MFS_NepI_like"/>
    <property type="match status" value="1"/>
</dbReference>
<dbReference type="PANTHER" id="PTHR43124:SF3">
    <property type="entry name" value="CHLORAMPHENICOL EFFLUX PUMP RV0191"/>
    <property type="match status" value="1"/>
</dbReference>
<dbReference type="InterPro" id="IPR011701">
    <property type="entry name" value="MFS"/>
</dbReference>
<keyword evidence="5 7" id="KW-0472">Membrane</keyword>
<comment type="subcellular location">
    <subcellularLocation>
        <location evidence="1">Cell membrane</location>
        <topology evidence="1">Multi-pass membrane protein</topology>
    </subcellularLocation>
</comment>
<evidence type="ECO:0000259" key="8">
    <source>
        <dbReference type="PROSITE" id="PS50850"/>
    </source>
</evidence>
<keyword evidence="10" id="KW-1185">Reference proteome</keyword>
<keyword evidence="4 7" id="KW-1133">Transmembrane helix</keyword>
<accession>A0A367YZ53</accession>
<proteinExistence type="predicted"/>
<dbReference type="Pfam" id="PF07690">
    <property type="entry name" value="MFS_1"/>
    <property type="match status" value="1"/>
</dbReference>
<name>A0A367YZ53_9ACTN</name>
<dbReference type="Gene3D" id="1.20.1250.20">
    <property type="entry name" value="MFS general substrate transporter like domains"/>
    <property type="match status" value="2"/>
</dbReference>
<feature type="compositionally biased region" description="Basic residues" evidence="6">
    <location>
        <begin position="391"/>
        <end position="401"/>
    </location>
</feature>
<dbReference type="SUPFAM" id="SSF103473">
    <property type="entry name" value="MFS general substrate transporter"/>
    <property type="match status" value="1"/>
</dbReference>
<organism evidence="9 10">
    <name type="scientific">Desertihabitans brevis</name>
    <dbReference type="NCBI Taxonomy" id="2268447"/>
    <lineage>
        <taxon>Bacteria</taxon>
        <taxon>Bacillati</taxon>
        <taxon>Actinomycetota</taxon>
        <taxon>Actinomycetes</taxon>
        <taxon>Propionibacteriales</taxon>
        <taxon>Propionibacteriaceae</taxon>
        <taxon>Desertihabitans</taxon>
    </lineage>
</organism>
<feature type="transmembrane region" description="Helical" evidence="7">
    <location>
        <begin position="40"/>
        <end position="58"/>
    </location>
</feature>
<dbReference type="AlphaFoldDB" id="A0A367YZ53"/>
<evidence type="ECO:0000313" key="10">
    <source>
        <dbReference type="Proteomes" id="UP000252770"/>
    </source>
</evidence>
<feature type="region of interest" description="Disordered" evidence="6">
    <location>
        <begin position="382"/>
        <end position="401"/>
    </location>
</feature>
<feature type="transmembrane region" description="Helical" evidence="7">
    <location>
        <begin position="156"/>
        <end position="179"/>
    </location>
</feature>
<dbReference type="EMBL" id="QOUI01000001">
    <property type="protein sequence ID" value="RCK70987.1"/>
    <property type="molecule type" value="Genomic_DNA"/>
</dbReference>
<protein>
    <submittedName>
        <fullName evidence="9">MFS transporter</fullName>
    </submittedName>
</protein>
<sequence length="401" mass="40796">MPLAVWILAVGAFGFGTTEFLSMGLLPEMAATFGVDIPTAGWLITAYALGVVIGAPTLTALAHRWSRKRVLIALMVLFTLAHVATAAAPTFETLVAARLVNGLAHGTFFGAAAVVARTLAAPGFQGRATALVFTGLTVANIVGVPTGTFLGQQLGWRLSFALIGLIGVVTVVAVALAVPRVEQSEGGLRAQFAAFGRGQLWMTLLITLVGFAGTFTVLSYIAPMLTEVTGLATGAVPWVMVVFGVGATAGNVLGGRLADWSVPRTLALGLAGQGVLFVLLFTLAEHPVAAVLGILGFSFFGFVMSASIVSRAIHSAGGGASMASASMQAAFNSANAVGAVLGGLAIDAGFGFASPALVAAALSVAGLGVLAWATRLDVSGRAPVDPDVPSRRRRRELARAA</sequence>
<feature type="transmembrane region" description="Helical" evidence="7">
    <location>
        <begin position="70"/>
        <end position="89"/>
    </location>
</feature>
<evidence type="ECO:0000313" key="9">
    <source>
        <dbReference type="EMBL" id="RCK70987.1"/>
    </source>
</evidence>
<dbReference type="PANTHER" id="PTHR43124">
    <property type="entry name" value="PURINE EFFLUX PUMP PBUE"/>
    <property type="match status" value="1"/>
</dbReference>
<feature type="transmembrane region" description="Helical" evidence="7">
    <location>
        <begin position="128"/>
        <end position="150"/>
    </location>
</feature>
<evidence type="ECO:0000256" key="4">
    <source>
        <dbReference type="ARBA" id="ARBA00022989"/>
    </source>
</evidence>
<evidence type="ECO:0000256" key="1">
    <source>
        <dbReference type="ARBA" id="ARBA00004651"/>
    </source>
</evidence>
<keyword evidence="3 7" id="KW-0812">Transmembrane</keyword>
<feature type="transmembrane region" description="Helical" evidence="7">
    <location>
        <begin position="329"/>
        <end position="346"/>
    </location>
</feature>
<dbReference type="GO" id="GO:0005886">
    <property type="term" value="C:plasma membrane"/>
    <property type="evidence" value="ECO:0007669"/>
    <property type="project" value="UniProtKB-SubCell"/>
</dbReference>
<evidence type="ECO:0000256" key="5">
    <source>
        <dbReference type="ARBA" id="ARBA00023136"/>
    </source>
</evidence>
<feature type="transmembrane region" description="Helical" evidence="7">
    <location>
        <begin position="290"/>
        <end position="309"/>
    </location>
</feature>
<feature type="transmembrane region" description="Helical" evidence="7">
    <location>
        <begin position="235"/>
        <end position="254"/>
    </location>
</feature>
<feature type="domain" description="Major facilitator superfamily (MFS) profile" evidence="8">
    <location>
        <begin position="4"/>
        <end position="378"/>
    </location>
</feature>
<dbReference type="InterPro" id="IPR020846">
    <property type="entry name" value="MFS_dom"/>
</dbReference>
<dbReference type="PROSITE" id="PS50850">
    <property type="entry name" value="MFS"/>
    <property type="match status" value="1"/>
</dbReference>
<feature type="transmembrane region" description="Helical" evidence="7">
    <location>
        <begin position="352"/>
        <end position="373"/>
    </location>
</feature>
<feature type="transmembrane region" description="Helical" evidence="7">
    <location>
        <begin position="200"/>
        <end position="223"/>
    </location>
</feature>
<dbReference type="Proteomes" id="UP000252770">
    <property type="component" value="Unassembled WGS sequence"/>
</dbReference>
<evidence type="ECO:0000256" key="7">
    <source>
        <dbReference type="SAM" id="Phobius"/>
    </source>
</evidence>
<feature type="transmembrane region" description="Helical" evidence="7">
    <location>
        <begin position="95"/>
        <end position="116"/>
    </location>
</feature>
<evidence type="ECO:0000256" key="6">
    <source>
        <dbReference type="SAM" id="MobiDB-lite"/>
    </source>
</evidence>
<keyword evidence="2" id="KW-1003">Cell membrane</keyword>